<gene>
    <name evidence="1" type="ORF">OZSIB_4174</name>
</gene>
<accession>A0A367ZQR0</accession>
<protein>
    <submittedName>
        <fullName evidence="1">Uncharacterized protein</fullName>
    </submittedName>
</protein>
<reference evidence="1 2" key="1">
    <citation type="submission" date="2018-05" db="EMBL/GenBank/DDBJ databases">
        <title>A metagenomic window into the 2 km-deep terrestrial subsurface aquifer revealed taxonomically and functionally diverse microbial community comprising novel uncultured bacterial lineages.</title>
        <authorList>
            <person name="Kadnikov V.V."/>
            <person name="Mardanov A.V."/>
            <person name="Beletsky A.V."/>
            <person name="Banks D."/>
            <person name="Pimenov N.V."/>
            <person name="Frank Y.A."/>
            <person name="Karnachuk O.V."/>
            <person name="Ravin N.V."/>
        </authorList>
    </citation>
    <scope>NUCLEOTIDE SEQUENCE [LARGE SCALE GENOMIC DNA]</scope>
    <source>
        <strain evidence="1">BY5</strain>
    </source>
</reference>
<dbReference type="EMBL" id="QOQW01000011">
    <property type="protein sequence ID" value="RCK79702.1"/>
    <property type="molecule type" value="Genomic_DNA"/>
</dbReference>
<evidence type="ECO:0000313" key="2">
    <source>
        <dbReference type="Proteomes" id="UP000252355"/>
    </source>
</evidence>
<comment type="caution">
    <text evidence="1">The sequence shown here is derived from an EMBL/GenBank/DDBJ whole genome shotgun (WGS) entry which is preliminary data.</text>
</comment>
<name>A0A367ZQR0_9BACT</name>
<dbReference type="AlphaFoldDB" id="A0A367ZQR0"/>
<sequence length="256" mass="28255">MAAGLYYLLSFLPPLPDIGDPPPITLEDVARLVRDLPGREIRTLFEVIELETTLQAMIRRRLGLETSGGNASPASDLGGEGRLPPALAAFFSEEQAAVPEDAWLTHLWDAFYREIARLGAATGCDLLTTWSHWERSLRWQLAATRSKALAEAGPLPMEGAKAVPCQGPAEMPADLALEGGYDHSALIHEACLAQDPLAAERILDEGRARFLEQQAGRYSFRIEELIAYILKLRLLLRHARLNRTDGIHILEEVTSI</sequence>
<dbReference type="Proteomes" id="UP000252355">
    <property type="component" value="Unassembled WGS sequence"/>
</dbReference>
<proteinExistence type="predicted"/>
<organism evidence="1 2">
    <name type="scientific">Candidatus Ozemobacter sibiricus</name>
    <dbReference type="NCBI Taxonomy" id="2268124"/>
    <lineage>
        <taxon>Bacteria</taxon>
        <taxon>Candidatus Ozemobacteria</taxon>
        <taxon>Candidatus Ozemobacterales</taxon>
        <taxon>Candidatus Ozemobacteraceae</taxon>
        <taxon>Candidatus Ozemobacter</taxon>
    </lineage>
</organism>
<evidence type="ECO:0000313" key="1">
    <source>
        <dbReference type="EMBL" id="RCK79702.1"/>
    </source>
</evidence>